<dbReference type="SUPFAM" id="SSF53448">
    <property type="entry name" value="Nucleotide-diphospho-sugar transferases"/>
    <property type="match status" value="1"/>
</dbReference>
<dbReference type="CDD" id="cd04181">
    <property type="entry name" value="NTP_transferase"/>
    <property type="match status" value="1"/>
</dbReference>
<name>A0A8T4L696_9ARCH</name>
<dbReference type="InterPro" id="IPR005835">
    <property type="entry name" value="NTP_transferase_dom"/>
</dbReference>
<dbReference type="Gene3D" id="3.90.550.10">
    <property type="entry name" value="Spore Coat Polysaccharide Biosynthesis Protein SpsA, Chain A"/>
    <property type="match status" value="1"/>
</dbReference>
<dbReference type="EMBL" id="JAGVWC010000009">
    <property type="protein sequence ID" value="MBS3061382.1"/>
    <property type="molecule type" value="Genomic_DNA"/>
</dbReference>
<reference evidence="2" key="1">
    <citation type="submission" date="2021-03" db="EMBL/GenBank/DDBJ databases">
        <authorList>
            <person name="Jaffe A."/>
        </authorList>
    </citation>
    <scope>NUCLEOTIDE SEQUENCE</scope>
    <source>
        <strain evidence="2">RIFCSPLOWO2_01_FULL_AR10_48_17</strain>
    </source>
</reference>
<dbReference type="Proteomes" id="UP000675968">
    <property type="component" value="Unassembled WGS sequence"/>
</dbReference>
<evidence type="ECO:0000313" key="3">
    <source>
        <dbReference type="Proteomes" id="UP000675968"/>
    </source>
</evidence>
<sequence length="248" mass="28037">MIALIPVAGYATRLYPLTLDKPKALLEIGGRPMMDYVVDKIIELNNITKIVVVSNHKFASQFREWAKKRQQTVSIPIVVLDDGTTSNETRLGAIGDAQFVIETENINEDIAWVSGDNLFSFSIKPFQDFFTKKKSDVIACYDVKTSDQAKLFGIVNLDSNGKVTQFIEKPVKPTSTLASIGIYFYSKETVKLFRKYLSLGLSPDKPGEFVQWLFKEKSVYGFVYGSATDEWFDIGSIETLEAVRRRFK</sequence>
<protein>
    <submittedName>
        <fullName evidence="2">Nucleotidyltransferase family protein</fullName>
    </submittedName>
</protein>
<dbReference type="PANTHER" id="PTHR42883">
    <property type="entry name" value="GLUCOSE-1-PHOSPHATE THYMIDYLTRANSFERASE"/>
    <property type="match status" value="1"/>
</dbReference>
<evidence type="ECO:0000259" key="1">
    <source>
        <dbReference type="Pfam" id="PF00483"/>
    </source>
</evidence>
<accession>A0A8T4L696</accession>
<proteinExistence type="predicted"/>
<dbReference type="InterPro" id="IPR029044">
    <property type="entry name" value="Nucleotide-diphossugar_trans"/>
</dbReference>
<reference evidence="2" key="2">
    <citation type="submission" date="2021-05" db="EMBL/GenBank/DDBJ databases">
        <title>Protein family content uncovers lineage relationships and bacterial pathway maintenance mechanisms in DPANN archaea.</title>
        <authorList>
            <person name="Castelle C.J."/>
            <person name="Meheust R."/>
            <person name="Jaffe A.L."/>
            <person name="Seitz K."/>
            <person name="Gong X."/>
            <person name="Baker B.J."/>
            <person name="Banfield J.F."/>
        </authorList>
    </citation>
    <scope>NUCLEOTIDE SEQUENCE</scope>
    <source>
        <strain evidence="2">RIFCSPLOWO2_01_FULL_AR10_48_17</strain>
    </source>
</reference>
<gene>
    <name evidence="2" type="ORF">J4215_02255</name>
</gene>
<comment type="caution">
    <text evidence="2">The sequence shown here is derived from an EMBL/GenBank/DDBJ whole genome shotgun (WGS) entry which is preliminary data.</text>
</comment>
<dbReference type="Pfam" id="PF00483">
    <property type="entry name" value="NTP_transferase"/>
    <property type="match status" value="1"/>
</dbReference>
<feature type="domain" description="Nucleotidyl transferase" evidence="1">
    <location>
        <begin position="3"/>
        <end position="242"/>
    </location>
</feature>
<evidence type="ECO:0000313" key="2">
    <source>
        <dbReference type="EMBL" id="MBS3061382.1"/>
    </source>
</evidence>
<dbReference type="PANTHER" id="PTHR42883:SF2">
    <property type="entry name" value="THYMIDYLYLTRANSFERASE"/>
    <property type="match status" value="1"/>
</dbReference>
<organism evidence="2 3">
    <name type="scientific">Candidatus Iainarchaeum sp</name>
    <dbReference type="NCBI Taxonomy" id="3101447"/>
    <lineage>
        <taxon>Archaea</taxon>
        <taxon>Candidatus Iainarchaeota</taxon>
        <taxon>Candidatus Iainarchaeia</taxon>
        <taxon>Candidatus Iainarchaeales</taxon>
        <taxon>Candidatus Iainarchaeaceae</taxon>
        <taxon>Candidatus Iainarchaeum</taxon>
    </lineage>
</organism>
<dbReference type="AlphaFoldDB" id="A0A8T4L696"/>